<evidence type="ECO:0000256" key="4">
    <source>
        <dbReference type="ARBA" id="ARBA00023136"/>
    </source>
</evidence>
<keyword evidence="4 5" id="KW-0472">Membrane</keyword>
<dbReference type="InterPro" id="IPR017981">
    <property type="entry name" value="GPCR_2-like_7TM"/>
</dbReference>
<evidence type="ECO:0000256" key="2">
    <source>
        <dbReference type="ARBA" id="ARBA00022692"/>
    </source>
</evidence>
<protein>
    <recommendedName>
        <fullName evidence="6">G-protein coupled receptors family 2 profile 2 domain-containing protein</fullName>
    </recommendedName>
</protein>
<reference evidence="7 8" key="1">
    <citation type="journal article" date="2023" name="Sci. Data">
        <title>Genome assembly of the Korean intertidal mud-creeper Batillaria attramentaria.</title>
        <authorList>
            <person name="Patra A.K."/>
            <person name="Ho P.T."/>
            <person name="Jun S."/>
            <person name="Lee S.J."/>
            <person name="Kim Y."/>
            <person name="Won Y.J."/>
        </authorList>
    </citation>
    <scope>NUCLEOTIDE SEQUENCE [LARGE SCALE GENOMIC DNA]</scope>
    <source>
        <strain evidence="7">Wonlab-2016</strain>
    </source>
</reference>
<dbReference type="EMBL" id="JACVVK020000542">
    <property type="protein sequence ID" value="KAK7467721.1"/>
    <property type="molecule type" value="Genomic_DNA"/>
</dbReference>
<dbReference type="SUPFAM" id="SSF81321">
    <property type="entry name" value="Family A G protein-coupled receptor-like"/>
    <property type="match status" value="1"/>
</dbReference>
<feature type="non-terminal residue" evidence="7">
    <location>
        <position position="1"/>
    </location>
</feature>
<evidence type="ECO:0000259" key="6">
    <source>
        <dbReference type="PROSITE" id="PS50261"/>
    </source>
</evidence>
<organism evidence="7 8">
    <name type="scientific">Batillaria attramentaria</name>
    <dbReference type="NCBI Taxonomy" id="370345"/>
    <lineage>
        <taxon>Eukaryota</taxon>
        <taxon>Metazoa</taxon>
        <taxon>Spiralia</taxon>
        <taxon>Lophotrochozoa</taxon>
        <taxon>Mollusca</taxon>
        <taxon>Gastropoda</taxon>
        <taxon>Caenogastropoda</taxon>
        <taxon>Sorbeoconcha</taxon>
        <taxon>Cerithioidea</taxon>
        <taxon>Batillariidae</taxon>
        <taxon>Batillaria</taxon>
    </lineage>
</organism>
<feature type="domain" description="G-protein coupled receptors family 2 profile 2" evidence="6">
    <location>
        <begin position="1"/>
        <end position="224"/>
    </location>
</feature>
<dbReference type="AlphaFoldDB" id="A0ABD0JA26"/>
<comment type="caution">
    <text evidence="7">The sequence shown here is derived from an EMBL/GenBank/DDBJ whole genome shotgun (WGS) entry which is preliminary data.</text>
</comment>
<dbReference type="Pfam" id="PF00002">
    <property type="entry name" value="7tm_2"/>
    <property type="match status" value="1"/>
</dbReference>
<keyword evidence="3 5" id="KW-1133">Transmembrane helix</keyword>
<name>A0ABD0JA26_9CAEN</name>
<evidence type="ECO:0000313" key="8">
    <source>
        <dbReference type="Proteomes" id="UP001519460"/>
    </source>
</evidence>
<feature type="transmembrane region" description="Helical" evidence="5">
    <location>
        <begin position="52"/>
        <end position="72"/>
    </location>
</feature>
<feature type="transmembrane region" description="Helical" evidence="5">
    <location>
        <begin position="12"/>
        <end position="32"/>
    </location>
</feature>
<evidence type="ECO:0000313" key="7">
    <source>
        <dbReference type="EMBL" id="KAK7467721.1"/>
    </source>
</evidence>
<feature type="transmembrane region" description="Helical" evidence="5">
    <location>
        <begin position="199"/>
        <end position="223"/>
    </location>
</feature>
<proteinExistence type="predicted"/>
<dbReference type="Gene3D" id="1.20.1070.10">
    <property type="entry name" value="Rhodopsin 7-helix transmembrane proteins"/>
    <property type="match status" value="1"/>
</dbReference>
<evidence type="ECO:0000256" key="3">
    <source>
        <dbReference type="ARBA" id="ARBA00022989"/>
    </source>
</evidence>
<dbReference type="CDD" id="cd15041">
    <property type="entry name" value="7tmB1_hormone_R"/>
    <property type="match status" value="1"/>
</dbReference>
<dbReference type="PRINTS" id="PR00249">
    <property type="entry name" value="GPCRSECRETIN"/>
</dbReference>
<comment type="subcellular location">
    <subcellularLocation>
        <location evidence="1">Membrane</location>
        <topology evidence="1">Multi-pass membrane protein</topology>
    </subcellularLocation>
</comment>
<keyword evidence="2 5" id="KW-0812">Transmembrane</keyword>
<accession>A0ABD0JA26</accession>
<keyword evidence="8" id="KW-1185">Reference proteome</keyword>
<gene>
    <name evidence="7" type="ORF">BaRGS_00037029</name>
</gene>
<dbReference type="InterPro" id="IPR000832">
    <property type="entry name" value="GPCR_2_secretin-like"/>
</dbReference>
<dbReference type="Proteomes" id="UP001519460">
    <property type="component" value="Unassembled WGS sequence"/>
</dbReference>
<dbReference type="InterPro" id="IPR050332">
    <property type="entry name" value="GPCR_2"/>
</dbReference>
<sequence length="315" mass="36273">SLQCHRISIHKHLVLSFIFRFIIHIITFEPYVSNRHSSYRDVQWLCRALKALDNYMVAANFAWMFVEGLFLHNRLAVSVFSSEAPFALFYAIGWGIPGVLTVVWSTLMHFNNKETCWNFSTSSPLIFIVYAPIMVALVINLAFLINIIRILVTKLRANNSLETARLRKTIKATMVLLPLLGMTNLLFFMKPQDDGPGMVAYRVINAILPPCQGIFVSLLYCFMNGEVQSVIKKKWQRFRLSRSVNSRGNRRRSSRTSSVYLSQTEVLFMVSFRNKVFSKRHQSRDYSHPTNVPRCTCVREATDCTECSNMQAQYG</sequence>
<dbReference type="PANTHER" id="PTHR45620">
    <property type="entry name" value="PDF RECEPTOR-LIKE PROTEIN-RELATED"/>
    <property type="match status" value="1"/>
</dbReference>
<feature type="transmembrane region" description="Helical" evidence="5">
    <location>
        <begin position="169"/>
        <end position="187"/>
    </location>
</feature>
<evidence type="ECO:0000256" key="1">
    <source>
        <dbReference type="ARBA" id="ARBA00004141"/>
    </source>
</evidence>
<dbReference type="PROSITE" id="PS50261">
    <property type="entry name" value="G_PROTEIN_RECEP_F2_4"/>
    <property type="match status" value="1"/>
</dbReference>
<dbReference type="GO" id="GO:0016020">
    <property type="term" value="C:membrane"/>
    <property type="evidence" value="ECO:0007669"/>
    <property type="project" value="UniProtKB-SubCell"/>
</dbReference>
<dbReference type="PANTHER" id="PTHR45620:SF40">
    <property type="entry name" value="CORTICOTROPIN-RELEASING FACTOR RECEPTOR 2-LIKE ISOFORM X1"/>
    <property type="match status" value="1"/>
</dbReference>
<feature type="transmembrane region" description="Helical" evidence="5">
    <location>
        <begin position="84"/>
        <end position="105"/>
    </location>
</feature>
<evidence type="ECO:0000256" key="5">
    <source>
        <dbReference type="SAM" id="Phobius"/>
    </source>
</evidence>
<feature type="transmembrane region" description="Helical" evidence="5">
    <location>
        <begin position="125"/>
        <end position="148"/>
    </location>
</feature>